<dbReference type="EMBL" id="JBFALK010000003">
    <property type="protein sequence ID" value="MEV0968475.1"/>
    <property type="molecule type" value="Genomic_DNA"/>
</dbReference>
<comment type="caution">
    <text evidence="1">The sequence shown here is derived from an EMBL/GenBank/DDBJ whole genome shotgun (WGS) entry which is preliminary data.</text>
</comment>
<sequence length="140" mass="15695">MSDRAEYIKGLRALADILEAHPELPLPYEGDDASLNFIEGNAEEERRGAAVFARVMPGTVRKEPRGEYFDLFAEIHGVRVQWIARRENVCERVVTGTREVEIEEPDPDALAAVPKVKRTVVVEDVEWQCHPILAGAGESR</sequence>
<gene>
    <name evidence="1" type="ORF">AB0I59_07565</name>
</gene>
<proteinExistence type="predicted"/>
<dbReference type="RefSeq" id="WP_358131154.1">
    <property type="nucleotide sequence ID" value="NZ_JBFALK010000003.1"/>
</dbReference>
<reference evidence="1 2" key="1">
    <citation type="submission" date="2024-06" db="EMBL/GenBank/DDBJ databases">
        <title>The Natural Products Discovery Center: Release of the First 8490 Sequenced Strains for Exploring Actinobacteria Biosynthetic Diversity.</title>
        <authorList>
            <person name="Kalkreuter E."/>
            <person name="Kautsar S.A."/>
            <person name="Yang D."/>
            <person name="Bader C.D."/>
            <person name="Teijaro C.N."/>
            <person name="Fluegel L."/>
            <person name="Davis C.M."/>
            <person name="Simpson J.R."/>
            <person name="Lauterbach L."/>
            <person name="Steele A.D."/>
            <person name="Gui C."/>
            <person name="Meng S."/>
            <person name="Li G."/>
            <person name="Viehrig K."/>
            <person name="Ye F."/>
            <person name="Su P."/>
            <person name="Kiefer A.F."/>
            <person name="Nichols A."/>
            <person name="Cepeda A.J."/>
            <person name="Yan W."/>
            <person name="Fan B."/>
            <person name="Jiang Y."/>
            <person name="Adhikari A."/>
            <person name="Zheng C.-J."/>
            <person name="Schuster L."/>
            <person name="Cowan T.M."/>
            <person name="Smanski M.J."/>
            <person name="Chevrette M.G."/>
            <person name="De Carvalho L.P.S."/>
            <person name="Shen B."/>
        </authorList>
    </citation>
    <scope>NUCLEOTIDE SEQUENCE [LARGE SCALE GENOMIC DNA]</scope>
    <source>
        <strain evidence="1 2">NPDC050100</strain>
    </source>
</reference>
<name>A0ABV3GA15_MICGL</name>
<evidence type="ECO:0000313" key="2">
    <source>
        <dbReference type="Proteomes" id="UP001551675"/>
    </source>
</evidence>
<evidence type="ECO:0000313" key="1">
    <source>
        <dbReference type="EMBL" id="MEV0968475.1"/>
    </source>
</evidence>
<keyword evidence="2" id="KW-1185">Reference proteome</keyword>
<dbReference type="Proteomes" id="UP001551675">
    <property type="component" value="Unassembled WGS sequence"/>
</dbReference>
<accession>A0ABV3GA15</accession>
<protein>
    <submittedName>
        <fullName evidence="1">Uncharacterized protein</fullName>
    </submittedName>
</protein>
<organism evidence="1 2">
    <name type="scientific">Microtetraspora glauca</name>
    <dbReference type="NCBI Taxonomy" id="1996"/>
    <lineage>
        <taxon>Bacteria</taxon>
        <taxon>Bacillati</taxon>
        <taxon>Actinomycetota</taxon>
        <taxon>Actinomycetes</taxon>
        <taxon>Streptosporangiales</taxon>
        <taxon>Streptosporangiaceae</taxon>
        <taxon>Microtetraspora</taxon>
    </lineage>
</organism>